<accession>A0AAW0I5H4</accession>
<feature type="region of interest" description="Disordered" evidence="1">
    <location>
        <begin position="1"/>
        <end position="27"/>
    </location>
</feature>
<proteinExistence type="predicted"/>
<evidence type="ECO:0000313" key="2">
    <source>
        <dbReference type="EMBL" id="KAK7809734.1"/>
    </source>
</evidence>
<keyword evidence="3" id="KW-1185">Reference proteome</keyword>
<sequence>MTAEGLHKAASLTEDHGRDPVKQEATLPPVEVRVMDTMALGVLTHVAAFRAGLRRGQQVEKIAFLAPQWGL</sequence>
<name>A0AAW0I5H4_MYOGA</name>
<comment type="caution">
    <text evidence="2">The sequence shown here is derived from an EMBL/GenBank/DDBJ whole genome shotgun (WGS) entry which is preliminary data.</text>
</comment>
<dbReference type="Proteomes" id="UP001488838">
    <property type="component" value="Unassembled WGS sequence"/>
</dbReference>
<feature type="compositionally biased region" description="Basic and acidic residues" evidence="1">
    <location>
        <begin position="13"/>
        <end position="22"/>
    </location>
</feature>
<protein>
    <submittedName>
        <fullName evidence="2">Uncharacterized protein</fullName>
    </submittedName>
</protein>
<evidence type="ECO:0000313" key="3">
    <source>
        <dbReference type="Proteomes" id="UP001488838"/>
    </source>
</evidence>
<reference evidence="2 3" key="1">
    <citation type="journal article" date="2023" name="bioRxiv">
        <title>Conserved and derived expression patterns and positive selection on dental genes reveal complex evolutionary context of ever-growing rodent molars.</title>
        <authorList>
            <person name="Calamari Z.T."/>
            <person name="Song A."/>
            <person name="Cohen E."/>
            <person name="Akter M."/>
            <person name="Roy R.D."/>
            <person name="Hallikas O."/>
            <person name="Christensen M.M."/>
            <person name="Li P."/>
            <person name="Marangoni P."/>
            <person name="Jernvall J."/>
            <person name="Klein O.D."/>
        </authorList>
    </citation>
    <scope>NUCLEOTIDE SEQUENCE [LARGE SCALE GENOMIC DNA]</scope>
    <source>
        <strain evidence="2">V071</strain>
    </source>
</reference>
<evidence type="ECO:0000256" key="1">
    <source>
        <dbReference type="SAM" id="MobiDB-lite"/>
    </source>
</evidence>
<dbReference type="AlphaFoldDB" id="A0AAW0I5H4"/>
<organism evidence="2 3">
    <name type="scientific">Myodes glareolus</name>
    <name type="common">Bank vole</name>
    <name type="synonym">Clethrionomys glareolus</name>
    <dbReference type="NCBI Taxonomy" id="447135"/>
    <lineage>
        <taxon>Eukaryota</taxon>
        <taxon>Metazoa</taxon>
        <taxon>Chordata</taxon>
        <taxon>Craniata</taxon>
        <taxon>Vertebrata</taxon>
        <taxon>Euteleostomi</taxon>
        <taxon>Mammalia</taxon>
        <taxon>Eutheria</taxon>
        <taxon>Euarchontoglires</taxon>
        <taxon>Glires</taxon>
        <taxon>Rodentia</taxon>
        <taxon>Myomorpha</taxon>
        <taxon>Muroidea</taxon>
        <taxon>Cricetidae</taxon>
        <taxon>Arvicolinae</taxon>
        <taxon>Myodes</taxon>
    </lineage>
</organism>
<gene>
    <name evidence="2" type="ORF">U0070_010530</name>
</gene>
<dbReference type="EMBL" id="JBBHLL010000214">
    <property type="protein sequence ID" value="KAK7809734.1"/>
    <property type="molecule type" value="Genomic_DNA"/>
</dbReference>